<protein>
    <submittedName>
        <fullName evidence="3">Hypothetical_protein</fullName>
    </submittedName>
</protein>
<feature type="region of interest" description="Disordered" evidence="1">
    <location>
        <begin position="1"/>
        <end position="27"/>
    </location>
</feature>
<dbReference type="EMBL" id="CATOUU010001118">
    <property type="protein sequence ID" value="CAI9972977.1"/>
    <property type="molecule type" value="Genomic_DNA"/>
</dbReference>
<dbReference type="Proteomes" id="UP001642409">
    <property type="component" value="Unassembled WGS sequence"/>
</dbReference>
<evidence type="ECO:0000313" key="4">
    <source>
        <dbReference type="Proteomes" id="UP001642409"/>
    </source>
</evidence>
<name>A0AA86RI93_9EUKA</name>
<gene>
    <name evidence="3" type="ORF">HINF_LOCUS28615</name>
    <name evidence="2" type="ORF">HINF_LOCUS60622</name>
</gene>
<organism evidence="2">
    <name type="scientific">Hexamita inflata</name>
    <dbReference type="NCBI Taxonomy" id="28002"/>
    <lineage>
        <taxon>Eukaryota</taxon>
        <taxon>Metamonada</taxon>
        <taxon>Diplomonadida</taxon>
        <taxon>Hexamitidae</taxon>
        <taxon>Hexamitinae</taxon>
        <taxon>Hexamita</taxon>
    </lineage>
</organism>
<evidence type="ECO:0000313" key="2">
    <source>
        <dbReference type="EMBL" id="CAI9972977.1"/>
    </source>
</evidence>
<reference evidence="2" key="1">
    <citation type="submission" date="2023-06" db="EMBL/GenBank/DDBJ databases">
        <authorList>
            <person name="Kurt Z."/>
        </authorList>
    </citation>
    <scope>NUCLEOTIDE SEQUENCE</scope>
</reference>
<comment type="caution">
    <text evidence="2">The sequence shown here is derived from an EMBL/GenBank/DDBJ whole genome shotgun (WGS) entry which is preliminary data.</text>
</comment>
<feature type="compositionally biased region" description="Polar residues" evidence="1">
    <location>
        <begin position="1"/>
        <end position="12"/>
    </location>
</feature>
<reference evidence="3 4" key="2">
    <citation type="submission" date="2024-07" db="EMBL/GenBank/DDBJ databases">
        <authorList>
            <person name="Akdeniz Z."/>
        </authorList>
    </citation>
    <scope>NUCLEOTIDE SEQUENCE [LARGE SCALE GENOMIC DNA]</scope>
</reference>
<evidence type="ECO:0000313" key="3">
    <source>
        <dbReference type="EMBL" id="CAL6022375.1"/>
    </source>
</evidence>
<accession>A0AA86RI93</accession>
<sequence length="261" mass="30737">MYGQITNQVQRVKQQKAPKQNKNQNNADQYPLLFSFETEEEFFNELELRTGLPRSKLIKGKHQIVKLKTGEQKIQFFAIPEHRDLIIRQFQGEVRAKDLEVEEANNQQDQTLIQQTQDTLLQFNFTTAAQFISDLETKTGLRHSQLMREKYKIVIINGRQKLQFSPVAQYKEIILNAFAGQVEEIQSTKQSEEIWVIYINLNDIDGQYLVNEIQKRVAQNVEVRNHINYIAIKCKFYQLQSVKSLLDMCDLKLYYTESRLE</sequence>
<evidence type="ECO:0000256" key="1">
    <source>
        <dbReference type="SAM" id="MobiDB-lite"/>
    </source>
</evidence>
<dbReference type="AlphaFoldDB" id="A0AA86RI93"/>
<dbReference type="EMBL" id="CAXDID020000091">
    <property type="protein sequence ID" value="CAL6022375.1"/>
    <property type="molecule type" value="Genomic_DNA"/>
</dbReference>
<feature type="compositionally biased region" description="Low complexity" evidence="1">
    <location>
        <begin position="15"/>
        <end position="27"/>
    </location>
</feature>
<proteinExistence type="predicted"/>
<keyword evidence="4" id="KW-1185">Reference proteome</keyword>